<dbReference type="GO" id="GO:0035556">
    <property type="term" value="P:intracellular signal transduction"/>
    <property type="evidence" value="ECO:0007669"/>
    <property type="project" value="InterPro"/>
</dbReference>
<evidence type="ECO:0000256" key="2">
    <source>
        <dbReference type="ARBA" id="ARBA00012202"/>
    </source>
</evidence>
<feature type="domain" description="Guanylate cyclase" evidence="17">
    <location>
        <begin position="858"/>
        <end position="988"/>
    </location>
</feature>
<evidence type="ECO:0000256" key="10">
    <source>
        <dbReference type="ARBA" id="ARBA00023180"/>
    </source>
</evidence>
<keyword evidence="10" id="KW-0325">Glycoprotein</keyword>
<name>T2MGU4_HYDVU</name>
<evidence type="ECO:0000256" key="15">
    <source>
        <dbReference type="SAM" id="Phobius"/>
    </source>
</evidence>
<dbReference type="Gene3D" id="3.30.70.1230">
    <property type="entry name" value="Nucleotide cyclase"/>
    <property type="match status" value="1"/>
</dbReference>
<evidence type="ECO:0000313" key="18">
    <source>
        <dbReference type="EMBL" id="CDG71331.1"/>
    </source>
</evidence>
<dbReference type="CDD" id="cd06352">
    <property type="entry name" value="PBP1_NPR_GC-like"/>
    <property type="match status" value="1"/>
</dbReference>
<evidence type="ECO:0000256" key="4">
    <source>
        <dbReference type="ARBA" id="ARBA00022729"/>
    </source>
</evidence>
<feature type="transmembrane region" description="Helical" evidence="15">
    <location>
        <begin position="449"/>
        <end position="471"/>
    </location>
</feature>
<dbReference type="GO" id="GO:0007168">
    <property type="term" value="P:receptor guanylyl cyclase signaling pathway"/>
    <property type="evidence" value="ECO:0007669"/>
    <property type="project" value="TreeGrafter"/>
</dbReference>
<dbReference type="AlphaFoldDB" id="T2MGU4"/>
<feature type="non-terminal residue" evidence="18">
    <location>
        <position position="1"/>
    </location>
</feature>
<dbReference type="PANTHER" id="PTHR11920:SF496">
    <property type="entry name" value="GUANYLATE CYCLASE"/>
    <property type="match status" value="1"/>
</dbReference>
<dbReference type="InterPro" id="IPR011645">
    <property type="entry name" value="HNOB_dom_associated"/>
</dbReference>
<protein>
    <recommendedName>
        <fullName evidence="2 14">Guanylate cyclase</fullName>
        <ecNumber evidence="2 14">4.6.1.2</ecNumber>
    </recommendedName>
</protein>
<reference evidence="18" key="1">
    <citation type="journal article" date="2013" name="Genome Biol. Evol.">
        <title>Punctuated emergences of genetic and phenotypic innovations in eumetazoan, bilaterian, euteleostome, and hominidae ancestors.</title>
        <authorList>
            <person name="Wenger Y."/>
            <person name="Galliot B."/>
        </authorList>
    </citation>
    <scope>NUCLEOTIDE SEQUENCE</scope>
    <source>
        <tissue evidence="18">Whole animals</tissue>
    </source>
</reference>
<dbReference type="GO" id="GO:0005524">
    <property type="term" value="F:ATP binding"/>
    <property type="evidence" value="ECO:0007669"/>
    <property type="project" value="InterPro"/>
</dbReference>
<dbReference type="EMBL" id="HAAD01005099">
    <property type="protein sequence ID" value="CDG71331.1"/>
    <property type="molecule type" value="mRNA"/>
</dbReference>
<accession>T2MGU4</accession>
<evidence type="ECO:0000256" key="6">
    <source>
        <dbReference type="ARBA" id="ARBA00022989"/>
    </source>
</evidence>
<evidence type="ECO:0000256" key="12">
    <source>
        <dbReference type="ARBA" id="ARBA00023293"/>
    </source>
</evidence>
<organism evidence="18">
    <name type="scientific">Hydra vulgaris</name>
    <name type="common">Hydra</name>
    <name type="synonym">Hydra attenuata</name>
    <dbReference type="NCBI Taxonomy" id="6087"/>
    <lineage>
        <taxon>Eukaryota</taxon>
        <taxon>Metazoa</taxon>
        <taxon>Cnidaria</taxon>
        <taxon>Hydrozoa</taxon>
        <taxon>Hydroidolina</taxon>
        <taxon>Anthoathecata</taxon>
        <taxon>Aplanulata</taxon>
        <taxon>Hydridae</taxon>
        <taxon>Hydra</taxon>
    </lineage>
</organism>
<keyword evidence="12 14" id="KW-0141">cGMP biosynthesis</keyword>
<dbReference type="InterPro" id="IPR001054">
    <property type="entry name" value="A/G_cyclase"/>
</dbReference>
<keyword evidence="3 15" id="KW-0812">Transmembrane</keyword>
<evidence type="ECO:0000256" key="11">
    <source>
        <dbReference type="ARBA" id="ARBA00023239"/>
    </source>
</evidence>
<comment type="similarity">
    <text evidence="13">Belongs to the adenylyl cyclase class-4/guanylyl cyclase family.</text>
</comment>
<proteinExistence type="evidence at transcript level"/>
<dbReference type="Pfam" id="PF07701">
    <property type="entry name" value="HNOBA"/>
    <property type="match status" value="1"/>
</dbReference>
<dbReference type="Gene3D" id="6.10.250.780">
    <property type="match status" value="1"/>
</dbReference>
<evidence type="ECO:0000256" key="9">
    <source>
        <dbReference type="ARBA" id="ARBA00023170"/>
    </source>
</evidence>
<dbReference type="FunFam" id="3.30.70.1230:FF:000004">
    <property type="entry name" value="Guanylate cyclase"/>
    <property type="match status" value="1"/>
</dbReference>
<dbReference type="GO" id="GO:0001653">
    <property type="term" value="F:peptide receptor activity"/>
    <property type="evidence" value="ECO:0007669"/>
    <property type="project" value="TreeGrafter"/>
</dbReference>
<evidence type="ECO:0000256" key="3">
    <source>
        <dbReference type="ARBA" id="ARBA00022692"/>
    </source>
</evidence>
<dbReference type="PROSITE" id="PS50125">
    <property type="entry name" value="GUANYLATE_CYCLASE_2"/>
    <property type="match status" value="1"/>
</dbReference>
<dbReference type="InterPro" id="IPR029787">
    <property type="entry name" value="Nucleotide_cyclase"/>
</dbReference>
<dbReference type="GO" id="GO:0004672">
    <property type="term" value="F:protein kinase activity"/>
    <property type="evidence" value="ECO:0007669"/>
    <property type="project" value="InterPro"/>
</dbReference>
<evidence type="ECO:0000256" key="5">
    <source>
        <dbReference type="ARBA" id="ARBA00022741"/>
    </source>
</evidence>
<feature type="domain" description="Protein kinase" evidence="16">
    <location>
        <begin position="506"/>
        <end position="783"/>
    </location>
</feature>
<gene>
    <name evidence="18" type="primary">NPR1</name>
</gene>
<dbReference type="PRINTS" id="PR00255">
    <property type="entry name" value="NATPEPTIDER"/>
</dbReference>
<dbReference type="InterPro" id="IPR028082">
    <property type="entry name" value="Peripla_BP_I"/>
</dbReference>
<keyword evidence="7" id="KW-0342">GTP-binding</keyword>
<keyword evidence="9 18" id="KW-0675">Receptor</keyword>
<dbReference type="PANTHER" id="PTHR11920">
    <property type="entry name" value="GUANYLYL CYCLASE"/>
    <property type="match status" value="1"/>
</dbReference>
<dbReference type="InterPro" id="IPR001828">
    <property type="entry name" value="ANF_lig-bd_rcpt"/>
</dbReference>
<dbReference type="Gene3D" id="3.40.50.2300">
    <property type="match status" value="2"/>
</dbReference>
<dbReference type="InterPro" id="IPR001245">
    <property type="entry name" value="Ser-Thr/Tyr_kinase_cat_dom"/>
</dbReference>
<dbReference type="EC" id="4.6.1.2" evidence="2 14"/>
<evidence type="ECO:0000256" key="7">
    <source>
        <dbReference type="ARBA" id="ARBA00023134"/>
    </source>
</evidence>
<dbReference type="GO" id="GO:0004016">
    <property type="term" value="F:adenylate cyclase activity"/>
    <property type="evidence" value="ECO:0007669"/>
    <property type="project" value="TreeGrafter"/>
</dbReference>
<evidence type="ECO:0000256" key="13">
    <source>
        <dbReference type="RuleBase" id="RU000405"/>
    </source>
</evidence>
<dbReference type="OrthoDB" id="1890790at2759"/>
<evidence type="ECO:0000259" key="16">
    <source>
        <dbReference type="PROSITE" id="PS50011"/>
    </source>
</evidence>
<dbReference type="Pfam" id="PF01094">
    <property type="entry name" value="ANF_receptor"/>
    <property type="match status" value="1"/>
</dbReference>
<dbReference type="CDD" id="cd07302">
    <property type="entry name" value="CHD"/>
    <property type="match status" value="1"/>
</dbReference>
<keyword evidence="6 15" id="KW-1133">Transmembrane helix</keyword>
<evidence type="ECO:0000256" key="1">
    <source>
        <dbReference type="ARBA" id="ARBA00004479"/>
    </source>
</evidence>
<dbReference type="SUPFAM" id="SSF56112">
    <property type="entry name" value="Protein kinase-like (PK-like)"/>
    <property type="match status" value="1"/>
</dbReference>
<sequence length="1058" mass="119298">FYSSTKKLYSKNMFLFMVVLTLAQIQNSFMLEKILLGAALPWDGKWPVARLFASGITIAVNKINSDPYLLPGYYVDFEWKDCQCNDRVSLSSIIDLININKVNAIIGPACSDGCKLGAFLGSHYNIPVVSYGCGASYLSESSVYTHFVRTIGDYSQSGKIFVKLMQKYKWDQIAIISAGQPTWNDITSGVKKHLERNGLKVSYNEDYSTENPTPQDIRLTLSNAVKKSHVFLIGGYSAFVRKVMLQAKILGLNSAGYVFFSYEILLHDCRNISKLSIQDKDECEALNGLLDISLFVPDDVNYRNFSLLVREEMKNKPFNSPIDADVEVESYAAFLHDATMLYAFALNKTLNQNGSITDGLSIVKNMLNFTFSGASGKVSIDHKGDRTAYYQVKNVQNLQFKRVTNYFTDSEKFVDTETRILWPGKTTEVPRGKPKCGFDNELCKPTEPWVYAVCGVLGVVVIVAVLVFTIVHYKQRRKAFESALMAQQWKVKFSDIIFDGRVSKSTSKNAVMSQGSNQSLASVGGMETHNQIFTKVGILQGNYVAIKQLRKTSILLNRELLLELKEVSELQHQNVNSFIGACVSNPNICLITHYCNKGSLQDVLFNEDLKFDWMFQISIASDIARGMHYLHHNTSMGVHGNLKSTNCVIDSRWVCKITDFGLFKFKEGQAVDLDWSEVQIYNNLLWTAPEHIQNPDSAYSGPGDVFSYGIILQEIITRGYPYCMYESLTSKEIVIRVKKRTNPVFRPLVSESLGNHEYHNLMNLCWDDDPLIRPKFDEINKILRKLNGGKNINIVDNMIKMMEKYTDHLEELVADRTKQLEDEKAKTDELLYRMLPRTVAEQLKRGELVEAESFAMVTIFFSDIVGFTKLASESTPLQVVDLLNDLYTCFDTICDQYDVYKVETIGDAYMVVSGLPETNGNRHAGEIARMSLDLLSATTLFKIRHKPEARLQLRIGIHSGPVVAGVVGLKMPRYCLFGDTVNYASRMESSGLALRVHVSPECLRILNELGGFDLIERGPVEMKGKGTIVTYFLAGYEGFNKVLPDLRFAASLEEHNFK</sequence>
<dbReference type="InterPro" id="IPR011009">
    <property type="entry name" value="Kinase-like_dom_sf"/>
</dbReference>
<keyword evidence="4" id="KW-0732">Signal</keyword>
<dbReference type="InterPro" id="IPR018297">
    <property type="entry name" value="A/G_cyclase_CS"/>
</dbReference>
<dbReference type="SMART" id="SM00044">
    <property type="entry name" value="CYCc"/>
    <property type="match status" value="1"/>
</dbReference>
<comment type="subcellular location">
    <subcellularLocation>
        <location evidence="1">Membrane</location>
        <topology evidence="1">Single-pass type I membrane protein</topology>
    </subcellularLocation>
</comment>
<evidence type="ECO:0000256" key="14">
    <source>
        <dbReference type="RuleBase" id="RU003431"/>
    </source>
</evidence>
<dbReference type="GO" id="GO:0005525">
    <property type="term" value="F:GTP binding"/>
    <property type="evidence" value="ECO:0007669"/>
    <property type="project" value="UniProtKB-KW"/>
</dbReference>
<dbReference type="GO" id="GO:0005886">
    <property type="term" value="C:plasma membrane"/>
    <property type="evidence" value="ECO:0007669"/>
    <property type="project" value="TreeGrafter"/>
</dbReference>
<keyword evidence="11 13" id="KW-0456">Lyase</keyword>
<dbReference type="PROSITE" id="PS00452">
    <property type="entry name" value="GUANYLATE_CYCLASE_1"/>
    <property type="match status" value="1"/>
</dbReference>
<dbReference type="SUPFAM" id="SSF53822">
    <property type="entry name" value="Periplasmic binding protein-like I"/>
    <property type="match status" value="1"/>
</dbReference>
<dbReference type="InterPro" id="IPR000719">
    <property type="entry name" value="Prot_kinase_dom"/>
</dbReference>
<keyword evidence="5" id="KW-0547">Nucleotide-binding</keyword>
<dbReference type="SUPFAM" id="SSF55073">
    <property type="entry name" value="Nucleotide cyclase"/>
    <property type="match status" value="1"/>
</dbReference>
<dbReference type="GO" id="GO:0004383">
    <property type="term" value="F:guanylate cyclase activity"/>
    <property type="evidence" value="ECO:0007669"/>
    <property type="project" value="UniProtKB-EC"/>
</dbReference>
<dbReference type="InterPro" id="IPR001170">
    <property type="entry name" value="ANPR/GUC"/>
</dbReference>
<dbReference type="Pfam" id="PF00211">
    <property type="entry name" value="Guanylate_cyc"/>
    <property type="match status" value="1"/>
</dbReference>
<evidence type="ECO:0000256" key="8">
    <source>
        <dbReference type="ARBA" id="ARBA00023136"/>
    </source>
</evidence>
<dbReference type="PROSITE" id="PS50011">
    <property type="entry name" value="PROTEIN_KINASE_DOM"/>
    <property type="match status" value="1"/>
</dbReference>
<dbReference type="InterPro" id="IPR050401">
    <property type="entry name" value="Cyclic_nucleotide_synthase"/>
</dbReference>
<keyword evidence="8 15" id="KW-0472">Membrane</keyword>
<comment type="catalytic activity">
    <reaction evidence="14">
        <text>GTP = 3',5'-cyclic GMP + diphosphate</text>
        <dbReference type="Rhea" id="RHEA:13665"/>
        <dbReference type="ChEBI" id="CHEBI:33019"/>
        <dbReference type="ChEBI" id="CHEBI:37565"/>
        <dbReference type="ChEBI" id="CHEBI:57746"/>
        <dbReference type="EC" id="4.6.1.2"/>
    </reaction>
</comment>
<dbReference type="Pfam" id="PF07714">
    <property type="entry name" value="PK_Tyr_Ser-Thr"/>
    <property type="match status" value="1"/>
</dbReference>
<evidence type="ECO:0000259" key="17">
    <source>
        <dbReference type="PROSITE" id="PS50125"/>
    </source>
</evidence>
<dbReference type="Gene3D" id="1.10.510.10">
    <property type="entry name" value="Transferase(Phosphotransferase) domain 1"/>
    <property type="match status" value="1"/>
</dbReference>